<evidence type="ECO:0000313" key="2">
    <source>
        <dbReference type="Proteomes" id="UP000199467"/>
    </source>
</evidence>
<evidence type="ECO:0000313" key="1">
    <source>
        <dbReference type="EMBL" id="SDD27254.1"/>
    </source>
</evidence>
<proteinExistence type="predicted"/>
<dbReference type="Proteomes" id="UP000199467">
    <property type="component" value="Unassembled WGS sequence"/>
</dbReference>
<name>A0A1G6TEG9_9GAMM</name>
<protein>
    <submittedName>
        <fullName evidence="1">Uncharacterized protein</fullName>
    </submittedName>
</protein>
<dbReference type="EMBL" id="FMZQ01000013">
    <property type="protein sequence ID" value="SDD27254.1"/>
    <property type="molecule type" value="Genomic_DNA"/>
</dbReference>
<reference evidence="2" key="1">
    <citation type="submission" date="2016-10" db="EMBL/GenBank/DDBJ databases">
        <authorList>
            <person name="Varghese N."/>
            <person name="Submissions S."/>
        </authorList>
    </citation>
    <scope>NUCLEOTIDE SEQUENCE [LARGE SCALE GENOMIC DNA]</scope>
    <source>
        <strain evidence="2">DSM 26382</strain>
    </source>
</reference>
<dbReference type="RefSeq" id="WP_075750361.1">
    <property type="nucleotide sequence ID" value="NZ_FMZQ01000013.1"/>
</dbReference>
<organism evidence="1 2">
    <name type="scientific">Ectopseudomonas chengduensis</name>
    <dbReference type="NCBI Taxonomy" id="489632"/>
    <lineage>
        <taxon>Bacteria</taxon>
        <taxon>Pseudomonadati</taxon>
        <taxon>Pseudomonadota</taxon>
        <taxon>Gammaproteobacteria</taxon>
        <taxon>Pseudomonadales</taxon>
        <taxon>Pseudomonadaceae</taxon>
        <taxon>Ectopseudomonas</taxon>
    </lineage>
</organism>
<sequence length="72" mass="8239">MKDFIYAHLPYLLLIALALPVLLSQQEIALNLQRAIPHNPNAGITISLANQRIAALLVLAWCAWRILRKRRR</sequence>
<dbReference type="AlphaFoldDB" id="A0A1G6TEG9"/>
<gene>
    <name evidence="1" type="ORF">SAMN05216576_113168</name>
</gene>
<accession>A0A1G6TEG9</accession>
<keyword evidence="2" id="KW-1185">Reference proteome</keyword>